<gene>
    <name evidence="3" type="ORF">RHS03_06155</name>
</gene>
<accession>A0A8H7HPM5</accession>
<evidence type="ECO:0000313" key="3">
    <source>
        <dbReference type="EMBL" id="KAF8703920.1"/>
    </source>
</evidence>
<evidence type="ECO:0000256" key="2">
    <source>
        <dbReference type="SAM" id="Phobius"/>
    </source>
</evidence>
<evidence type="ECO:0000313" key="4">
    <source>
        <dbReference type="Proteomes" id="UP000602905"/>
    </source>
</evidence>
<feature type="compositionally biased region" description="Basic and acidic residues" evidence="1">
    <location>
        <begin position="14"/>
        <end position="23"/>
    </location>
</feature>
<dbReference type="AlphaFoldDB" id="A0A8H7HPM5"/>
<feature type="transmembrane region" description="Helical" evidence="2">
    <location>
        <begin position="79"/>
        <end position="112"/>
    </location>
</feature>
<feature type="compositionally biased region" description="Polar residues" evidence="1">
    <location>
        <begin position="1"/>
        <end position="12"/>
    </location>
</feature>
<organism evidence="3 4">
    <name type="scientific">Rhizoctonia solani</name>
    <dbReference type="NCBI Taxonomy" id="456999"/>
    <lineage>
        <taxon>Eukaryota</taxon>
        <taxon>Fungi</taxon>
        <taxon>Dikarya</taxon>
        <taxon>Basidiomycota</taxon>
        <taxon>Agaricomycotina</taxon>
        <taxon>Agaricomycetes</taxon>
        <taxon>Cantharellales</taxon>
        <taxon>Ceratobasidiaceae</taxon>
        <taxon>Rhizoctonia</taxon>
    </lineage>
</organism>
<evidence type="ECO:0000256" key="1">
    <source>
        <dbReference type="SAM" id="MobiDB-lite"/>
    </source>
</evidence>
<proteinExistence type="predicted"/>
<comment type="caution">
    <text evidence="3">The sequence shown here is derived from an EMBL/GenBank/DDBJ whole genome shotgun (WGS) entry which is preliminary data.</text>
</comment>
<dbReference type="EMBL" id="JACYCD010000063">
    <property type="protein sequence ID" value="KAF8703920.1"/>
    <property type="molecule type" value="Genomic_DNA"/>
</dbReference>
<feature type="region of interest" description="Disordered" evidence="1">
    <location>
        <begin position="1"/>
        <end position="23"/>
    </location>
</feature>
<keyword evidence="2" id="KW-0472">Membrane</keyword>
<name>A0A8H7HPM5_9AGAM</name>
<protein>
    <submittedName>
        <fullName evidence="3">Uncharacterized protein</fullName>
    </submittedName>
</protein>
<sequence length="147" mass="15779">MAAKSNSVQGASKKTGEKGREAKQELIDNVDGVLRCVSELEIHPTSNGASQGFNSTFARQSDSPESCQEHSSLIPAIRLAFALIFAIAIILTFALALALISVFIFGFVSVLFALRLSVSVSFPCFTTLESIPLFYSREFALVSLIGS</sequence>
<keyword evidence="2" id="KW-1133">Transmembrane helix</keyword>
<feature type="non-terminal residue" evidence="3">
    <location>
        <position position="1"/>
    </location>
</feature>
<keyword evidence="2" id="KW-0812">Transmembrane</keyword>
<dbReference type="Proteomes" id="UP000602905">
    <property type="component" value="Unassembled WGS sequence"/>
</dbReference>
<reference evidence="3" key="1">
    <citation type="submission" date="2020-09" db="EMBL/GenBank/DDBJ databases">
        <title>Comparative genome analyses of four rice-infecting Rhizoctonia solani isolates reveal extensive enrichment of homogalacturonan modification genes.</title>
        <authorList>
            <person name="Lee D.-Y."/>
            <person name="Jeon J."/>
            <person name="Kim K.-T."/>
            <person name="Cheong K."/>
            <person name="Song H."/>
            <person name="Choi G."/>
            <person name="Ko J."/>
            <person name="Opiyo S.O."/>
            <person name="Zuo S."/>
            <person name="Madhav S."/>
            <person name="Lee Y.-H."/>
            <person name="Wang G.-L."/>
        </authorList>
    </citation>
    <scope>NUCLEOTIDE SEQUENCE</scope>
    <source>
        <strain evidence="3">AG1-IA WGL</strain>
    </source>
</reference>